<evidence type="ECO:0008006" key="5">
    <source>
        <dbReference type="Google" id="ProtNLM"/>
    </source>
</evidence>
<proteinExistence type="inferred from homology"/>
<dbReference type="Pfam" id="PF01774">
    <property type="entry name" value="UreD"/>
    <property type="match status" value="1"/>
</dbReference>
<sequence length="340" mass="37912">MPAPGEGKISCQLTAGRLFQTISSAYPLKIISPKAIPNTPTSTEEEPSQKLQPAVSYILSYGGGIVHGDQIHVDVNVGSGCALMLLTQGSTKIYKNRSGRPPSYLKNPRNDAKFDINQSYQTMIMDVAPGALLCLLPDPVTCFKDALYNQRQAVRLHDCSSSLVLLDWMTSGRMSRGERWDFAKYFSVNIVTLGYTPKSRGEQWMDGSKILIRDALLLKQPGDPSNIDQLDEPGSFARRLENIDAFAFLLILGPSVEQISRMFVEEHKKYRIKAFRMSKTREDEEGVWWSVSEVDEQGVTGVAVRAAGPSTEVIREWIKRRLLPLQSVVGDSAWSMYFNA</sequence>
<keyword evidence="2" id="KW-0143">Chaperone</keyword>
<organism evidence="3 4">
    <name type="scientific">Coemansia asiatica</name>
    <dbReference type="NCBI Taxonomy" id="1052880"/>
    <lineage>
        <taxon>Eukaryota</taxon>
        <taxon>Fungi</taxon>
        <taxon>Fungi incertae sedis</taxon>
        <taxon>Zoopagomycota</taxon>
        <taxon>Kickxellomycotina</taxon>
        <taxon>Kickxellomycetes</taxon>
        <taxon>Kickxellales</taxon>
        <taxon>Kickxellaceae</taxon>
        <taxon>Coemansia</taxon>
    </lineage>
</organism>
<dbReference type="GO" id="GO:0016151">
    <property type="term" value="F:nickel cation binding"/>
    <property type="evidence" value="ECO:0007669"/>
    <property type="project" value="InterPro"/>
</dbReference>
<evidence type="ECO:0000256" key="1">
    <source>
        <dbReference type="ARBA" id="ARBA00007177"/>
    </source>
</evidence>
<evidence type="ECO:0000313" key="4">
    <source>
        <dbReference type="Proteomes" id="UP001145021"/>
    </source>
</evidence>
<accession>A0A9W8CKG1</accession>
<comment type="similarity">
    <text evidence="1">Belongs to the UreD family.</text>
</comment>
<name>A0A9W8CKG1_9FUNG</name>
<dbReference type="HAMAP" id="MF_01384">
    <property type="entry name" value="UreD"/>
    <property type="match status" value="1"/>
</dbReference>
<reference evidence="3" key="1">
    <citation type="submission" date="2022-07" db="EMBL/GenBank/DDBJ databases">
        <title>Phylogenomic reconstructions and comparative analyses of Kickxellomycotina fungi.</title>
        <authorList>
            <person name="Reynolds N.K."/>
            <person name="Stajich J.E."/>
            <person name="Barry K."/>
            <person name="Grigoriev I.V."/>
            <person name="Crous P."/>
            <person name="Smith M.E."/>
        </authorList>
    </citation>
    <scope>NUCLEOTIDE SEQUENCE</scope>
    <source>
        <strain evidence="3">NBRC 105413</strain>
    </source>
</reference>
<evidence type="ECO:0000256" key="2">
    <source>
        <dbReference type="ARBA" id="ARBA00023186"/>
    </source>
</evidence>
<keyword evidence="4" id="KW-1185">Reference proteome</keyword>
<protein>
    <recommendedName>
        <fullName evidence="5">UreD-domain-containing protein</fullName>
    </recommendedName>
</protein>
<dbReference type="EMBL" id="JANBOH010000022">
    <property type="protein sequence ID" value="KAJ1647698.1"/>
    <property type="molecule type" value="Genomic_DNA"/>
</dbReference>
<dbReference type="InterPro" id="IPR002669">
    <property type="entry name" value="UreD"/>
</dbReference>
<dbReference type="PANTHER" id="PTHR33643:SF1">
    <property type="entry name" value="UREASE ACCESSORY PROTEIN D"/>
    <property type="match status" value="1"/>
</dbReference>
<dbReference type="PANTHER" id="PTHR33643">
    <property type="entry name" value="UREASE ACCESSORY PROTEIN D"/>
    <property type="match status" value="1"/>
</dbReference>
<dbReference type="Proteomes" id="UP001145021">
    <property type="component" value="Unassembled WGS sequence"/>
</dbReference>
<gene>
    <name evidence="3" type="ORF">LPJ64_000945</name>
</gene>
<comment type="caution">
    <text evidence="3">The sequence shown here is derived from an EMBL/GenBank/DDBJ whole genome shotgun (WGS) entry which is preliminary data.</text>
</comment>
<evidence type="ECO:0000313" key="3">
    <source>
        <dbReference type="EMBL" id="KAJ1647698.1"/>
    </source>
</evidence>
<dbReference type="AlphaFoldDB" id="A0A9W8CKG1"/>